<comment type="caution">
    <text evidence="1">The sequence shown here is derived from an EMBL/GenBank/DDBJ whole genome shotgun (WGS) entry which is preliminary data.</text>
</comment>
<gene>
    <name evidence="1" type="ORF">TNIN_401651</name>
</gene>
<dbReference type="AlphaFoldDB" id="A0A8X7CS45"/>
<sequence>MSSEEMFSSPQVNSIQVVTEDLVSNFWKLDSVPEASLLTSKERACEDYFIGKLMLEMRMDDMWCDYYFPHSPTTI</sequence>
<accession>A0A8X7CS45</accession>
<evidence type="ECO:0000313" key="1">
    <source>
        <dbReference type="EMBL" id="GFY74602.1"/>
    </source>
</evidence>
<dbReference type="EMBL" id="BMAV01020839">
    <property type="protein sequence ID" value="GFY74602.1"/>
    <property type="molecule type" value="Genomic_DNA"/>
</dbReference>
<reference evidence="1" key="1">
    <citation type="submission" date="2020-08" db="EMBL/GenBank/DDBJ databases">
        <title>Multicomponent nature underlies the extraordinary mechanical properties of spider dragline silk.</title>
        <authorList>
            <person name="Kono N."/>
            <person name="Nakamura H."/>
            <person name="Mori M."/>
            <person name="Yoshida Y."/>
            <person name="Ohtoshi R."/>
            <person name="Malay A.D."/>
            <person name="Moran D.A.P."/>
            <person name="Tomita M."/>
            <person name="Numata K."/>
            <person name="Arakawa K."/>
        </authorList>
    </citation>
    <scope>NUCLEOTIDE SEQUENCE</scope>
</reference>
<proteinExistence type="predicted"/>
<keyword evidence="2" id="KW-1185">Reference proteome</keyword>
<dbReference type="OrthoDB" id="6513734at2759"/>
<organism evidence="1 2">
    <name type="scientific">Trichonephila inaurata madagascariensis</name>
    <dbReference type="NCBI Taxonomy" id="2747483"/>
    <lineage>
        <taxon>Eukaryota</taxon>
        <taxon>Metazoa</taxon>
        <taxon>Ecdysozoa</taxon>
        <taxon>Arthropoda</taxon>
        <taxon>Chelicerata</taxon>
        <taxon>Arachnida</taxon>
        <taxon>Araneae</taxon>
        <taxon>Araneomorphae</taxon>
        <taxon>Entelegynae</taxon>
        <taxon>Araneoidea</taxon>
        <taxon>Nephilidae</taxon>
        <taxon>Trichonephila</taxon>
        <taxon>Trichonephila inaurata</taxon>
    </lineage>
</organism>
<protein>
    <submittedName>
        <fullName evidence="1">Uncharacterized protein</fullName>
    </submittedName>
</protein>
<dbReference type="Proteomes" id="UP000886998">
    <property type="component" value="Unassembled WGS sequence"/>
</dbReference>
<name>A0A8X7CS45_9ARAC</name>
<evidence type="ECO:0000313" key="2">
    <source>
        <dbReference type="Proteomes" id="UP000886998"/>
    </source>
</evidence>